<feature type="binding site" evidence="1">
    <location>
        <position position="40"/>
    </location>
    <ligand>
        <name>[4Fe-4S] cluster</name>
        <dbReference type="ChEBI" id="CHEBI:49883"/>
    </ligand>
</feature>
<dbReference type="EMBL" id="FOUO01000001">
    <property type="protein sequence ID" value="SFM25582.1"/>
    <property type="molecule type" value="Genomic_DNA"/>
</dbReference>
<comment type="function">
    <text evidence="1">Required for O(2)-independent ubiquinone (coenzyme Q) biosynthesis. Together with UbiU, is essential for the C6-hydroxylation reaction in the oxygen-independent ubiquinone biosynthesis pathway.</text>
</comment>
<reference evidence="2 3" key="1">
    <citation type="submission" date="2016-10" db="EMBL/GenBank/DDBJ databases">
        <authorList>
            <person name="de Groot N.N."/>
        </authorList>
    </citation>
    <scope>NUCLEOTIDE SEQUENCE [LARGE SCALE GENOMIC DNA]</scope>
    <source>
        <strain evidence="2 3">DSM 4180</strain>
    </source>
</reference>
<dbReference type="GO" id="GO:0006744">
    <property type="term" value="P:ubiquinone biosynthetic process"/>
    <property type="evidence" value="ECO:0007669"/>
    <property type="project" value="UniProtKB-UniRule"/>
</dbReference>
<dbReference type="HAMAP" id="MF_02233">
    <property type="entry name" value="UbiV"/>
    <property type="match status" value="1"/>
</dbReference>
<dbReference type="RefSeq" id="WP_342351303.1">
    <property type="nucleotide sequence ID" value="NZ_FOUO01000001.1"/>
</dbReference>
<protein>
    <recommendedName>
        <fullName evidence="1">Ubiquinone biosynthesis protein UbiV</fullName>
    </recommendedName>
</protein>
<keyword evidence="1" id="KW-0479">Metal-binding</keyword>
<keyword evidence="2" id="KW-0645">Protease</keyword>
<accession>A0A1I4PCS9</accession>
<comment type="cofactor">
    <cofactor evidence="1">
        <name>[4Fe-4S] cluster</name>
        <dbReference type="ChEBI" id="CHEBI:49883"/>
    </cofactor>
</comment>
<sequence length="299" mass="32714">MMKLSLGPIQYYWPRERVMDFYREVERAPVDIVYLGETVCSKRRELRPADWLELGDRLAAAGKTVILSTLALMEAESERLALESLARNGRFLLEANDATALGVCAGAPFVAGPHINTYNAATLAELADLGAVRWVMPVELSRQVLSAMHAARPAGLETEVLAFGRLPLAFSARCFTARARNVPKDACELACIDYPGGLPMATQDGETFLTINGIQLQSADPANLIGSLPELMDMGVEVARISPEPEGTLEVIQAFRDCIDGTRSSAQALERLQPLFPRFCNGYWLGDAGMRWHEEGLSA</sequence>
<dbReference type="PANTHER" id="PTHR30217:SF11">
    <property type="entry name" value="UBIQUINONE BIOSYNTHESIS PROTEIN UBIV"/>
    <property type="match status" value="1"/>
</dbReference>
<dbReference type="NCBIfam" id="NF011991">
    <property type="entry name" value="PRK15447.1"/>
    <property type="match status" value="1"/>
</dbReference>
<dbReference type="InterPro" id="IPR051454">
    <property type="entry name" value="RNA/ubiquinone_mod_enzymes"/>
</dbReference>
<dbReference type="Pfam" id="PF01136">
    <property type="entry name" value="Peptidase_U32"/>
    <property type="match status" value="1"/>
</dbReference>
<dbReference type="GO" id="GO:0006508">
    <property type="term" value="P:proteolysis"/>
    <property type="evidence" value="ECO:0007669"/>
    <property type="project" value="UniProtKB-KW"/>
</dbReference>
<comment type="pathway">
    <text evidence="1">Cofactor biosynthesis; ubiquinone biosynthesis.</text>
</comment>
<evidence type="ECO:0000256" key="1">
    <source>
        <dbReference type="HAMAP-Rule" id="MF_02233"/>
    </source>
</evidence>
<evidence type="ECO:0000313" key="3">
    <source>
        <dbReference type="Proteomes" id="UP000199556"/>
    </source>
</evidence>
<keyword evidence="1" id="KW-0411">Iron-sulfur</keyword>
<dbReference type="UniPathway" id="UPA00232"/>
<keyword evidence="1" id="KW-0831">Ubiquinone biosynthesis</keyword>
<dbReference type="InterPro" id="IPR001539">
    <property type="entry name" value="Peptidase_U32"/>
</dbReference>
<keyword evidence="3" id="KW-1185">Reference proteome</keyword>
<dbReference type="Proteomes" id="UP000199556">
    <property type="component" value="Unassembled WGS sequence"/>
</dbReference>
<dbReference type="AlphaFoldDB" id="A0A1I4PCS9"/>
<comment type="similarity">
    <text evidence="1">Belongs to the peptidase U32 family. UbiV subfamily.</text>
</comment>
<dbReference type="GO" id="GO:0051539">
    <property type="term" value="F:4 iron, 4 sulfur cluster binding"/>
    <property type="evidence" value="ECO:0007669"/>
    <property type="project" value="UniProtKB-UniRule"/>
</dbReference>
<dbReference type="GO" id="GO:0008233">
    <property type="term" value="F:peptidase activity"/>
    <property type="evidence" value="ECO:0007669"/>
    <property type="project" value="UniProtKB-KW"/>
</dbReference>
<proteinExistence type="inferred from homology"/>
<gene>
    <name evidence="1" type="primary">ubiV</name>
    <name evidence="2" type="ORF">SAMN05421721_101178</name>
</gene>
<organism evidence="2 3">
    <name type="scientific">Ectothiorhodospira mobilis</name>
    <dbReference type="NCBI Taxonomy" id="195064"/>
    <lineage>
        <taxon>Bacteria</taxon>
        <taxon>Pseudomonadati</taxon>
        <taxon>Pseudomonadota</taxon>
        <taxon>Gammaproteobacteria</taxon>
        <taxon>Chromatiales</taxon>
        <taxon>Ectothiorhodospiraceae</taxon>
        <taxon>Ectothiorhodospira</taxon>
    </lineage>
</organism>
<dbReference type="PANTHER" id="PTHR30217">
    <property type="entry name" value="PEPTIDASE U32 FAMILY"/>
    <property type="match status" value="1"/>
</dbReference>
<dbReference type="STRING" id="195064.SAMN05421721_101178"/>
<keyword evidence="2" id="KW-0378">Hydrolase</keyword>
<feature type="binding site" evidence="1">
    <location>
        <position position="174"/>
    </location>
    <ligand>
        <name>[4Fe-4S] cluster</name>
        <dbReference type="ChEBI" id="CHEBI:49883"/>
    </ligand>
</feature>
<comment type="subunit">
    <text evidence="1">Forms a heterodimer with UbiU.</text>
</comment>
<dbReference type="GO" id="GO:0046872">
    <property type="term" value="F:metal ion binding"/>
    <property type="evidence" value="ECO:0007669"/>
    <property type="project" value="UniProtKB-KW"/>
</dbReference>
<keyword evidence="1" id="KW-0004">4Fe-4S</keyword>
<feature type="binding site" evidence="1">
    <location>
        <position position="187"/>
    </location>
    <ligand>
        <name>[4Fe-4S] cluster</name>
        <dbReference type="ChEBI" id="CHEBI:49883"/>
    </ligand>
</feature>
<evidence type="ECO:0000313" key="2">
    <source>
        <dbReference type="EMBL" id="SFM25582.1"/>
    </source>
</evidence>
<name>A0A1I4PCS9_ECTMO</name>
<dbReference type="InterPro" id="IPR043693">
    <property type="entry name" value="UbiV"/>
</dbReference>
<keyword evidence="1" id="KW-0408">Iron</keyword>
<feature type="binding site" evidence="1">
    <location>
        <position position="191"/>
    </location>
    <ligand>
        <name>[4Fe-4S] cluster</name>
        <dbReference type="ChEBI" id="CHEBI:49883"/>
    </ligand>
</feature>